<dbReference type="InterPro" id="IPR016192">
    <property type="entry name" value="APOBEC/CMP_deaminase_Zn-bd"/>
</dbReference>
<dbReference type="GO" id="GO:0005737">
    <property type="term" value="C:cytoplasm"/>
    <property type="evidence" value="ECO:0007669"/>
    <property type="project" value="TreeGrafter"/>
</dbReference>
<feature type="binding site" evidence="7">
    <location>
        <position position="112"/>
    </location>
    <ligand>
        <name>Zn(2+)</name>
        <dbReference type="ChEBI" id="CHEBI:29105"/>
        <note>catalytic</note>
    </ligand>
</feature>
<evidence type="ECO:0000256" key="2">
    <source>
        <dbReference type="ARBA" id="ARBA00006576"/>
    </source>
</evidence>
<keyword evidence="5 7" id="KW-0862">Zinc</keyword>
<feature type="active site" description="Proton donor" evidence="6">
    <location>
        <position position="83"/>
    </location>
</feature>
<dbReference type="Pfam" id="PF00383">
    <property type="entry name" value="dCMP_cyt_deam_1"/>
    <property type="match status" value="1"/>
</dbReference>
<comment type="similarity">
    <text evidence="2">Belongs to the cytidine and deoxycytidylate deaminase family.</text>
</comment>
<dbReference type="PROSITE" id="PS51747">
    <property type="entry name" value="CYT_DCMP_DEAMINASES_2"/>
    <property type="match status" value="1"/>
</dbReference>
<name>A0A2N7PKL0_9BACT</name>
<reference evidence="9 10" key="1">
    <citation type="submission" date="2018-01" db="EMBL/GenBank/DDBJ databases">
        <title>Metagenomic assembled genomes from two thermal pools in the Uzon Caldera, Kamchatka, Russia.</title>
        <authorList>
            <person name="Wilkins L."/>
            <person name="Ettinger C."/>
        </authorList>
    </citation>
    <scope>NUCLEOTIDE SEQUENCE [LARGE SCALE GENOMIC DNA]</scope>
    <source>
        <strain evidence="9">ZAV-15</strain>
    </source>
</reference>
<dbReference type="PROSITE" id="PS00903">
    <property type="entry name" value="CYT_DCMP_DEAMINASES_1"/>
    <property type="match status" value="1"/>
</dbReference>
<keyword evidence="4" id="KW-0378">Hydrolase</keyword>
<feature type="binding site" evidence="7">
    <location>
        <position position="81"/>
    </location>
    <ligand>
        <name>Zn(2+)</name>
        <dbReference type="ChEBI" id="CHEBI:29105"/>
        <note>catalytic</note>
    </ligand>
</feature>
<evidence type="ECO:0000313" key="9">
    <source>
        <dbReference type="EMBL" id="PMP63895.1"/>
    </source>
</evidence>
<dbReference type="GO" id="GO:0008270">
    <property type="term" value="F:zinc ion binding"/>
    <property type="evidence" value="ECO:0007669"/>
    <property type="project" value="InterPro"/>
</dbReference>
<evidence type="ECO:0000256" key="6">
    <source>
        <dbReference type="PIRSR" id="PIRSR006019-1"/>
    </source>
</evidence>
<dbReference type="Proteomes" id="UP000235731">
    <property type="component" value="Unassembled WGS sequence"/>
</dbReference>
<dbReference type="GO" id="GO:0004132">
    <property type="term" value="F:dCMP deaminase activity"/>
    <property type="evidence" value="ECO:0007669"/>
    <property type="project" value="InterPro"/>
</dbReference>
<dbReference type="InterPro" id="IPR015517">
    <property type="entry name" value="dCMP_deaminase-rel"/>
</dbReference>
<accession>A0A2N7PKL0</accession>
<evidence type="ECO:0000256" key="5">
    <source>
        <dbReference type="ARBA" id="ARBA00022833"/>
    </source>
</evidence>
<organism evidence="9 10">
    <name type="scientific">Caldimicrobium thiodismutans</name>
    <dbReference type="NCBI Taxonomy" id="1653476"/>
    <lineage>
        <taxon>Bacteria</taxon>
        <taxon>Pseudomonadati</taxon>
        <taxon>Thermodesulfobacteriota</taxon>
        <taxon>Thermodesulfobacteria</taxon>
        <taxon>Thermodesulfobacteriales</taxon>
        <taxon>Thermodesulfobacteriaceae</taxon>
        <taxon>Caldimicrobium</taxon>
    </lineage>
</organism>
<evidence type="ECO:0000256" key="3">
    <source>
        <dbReference type="ARBA" id="ARBA00022723"/>
    </source>
</evidence>
<dbReference type="GO" id="GO:0006220">
    <property type="term" value="P:pyrimidine nucleotide metabolic process"/>
    <property type="evidence" value="ECO:0007669"/>
    <property type="project" value="InterPro"/>
</dbReference>
<feature type="binding site" evidence="7">
    <location>
        <position position="109"/>
    </location>
    <ligand>
        <name>Zn(2+)</name>
        <dbReference type="ChEBI" id="CHEBI:29105"/>
        <note>catalytic</note>
    </ligand>
</feature>
<comment type="caution">
    <text evidence="9">The sequence shown here is derived from an EMBL/GenBank/DDBJ whole genome shotgun (WGS) entry which is preliminary data.</text>
</comment>
<feature type="domain" description="CMP/dCMP-type deaminase" evidence="8">
    <location>
        <begin position="5"/>
        <end position="152"/>
    </location>
</feature>
<dbReference type="AlphaFoldDB" id="A0A2N7PKL0"/>
<sequence>MARPSWHEYFMVIAKLVAVRSGCNSRPTGAVIVKDKRILATGYNGPMPGAWHCTDKGPGYCFRREKGIPDIDKYNYCRASHAEANAIAQAARFGISLEGASLYCTLAPCYVCLKLIASAGIKEVYYEYDYESRDFERDTFWKEAIKEAGLKVFKQITVSPETMKAVFEILEYPTSRRRLPPTD</sequence>
<dbReference type="InterPro" id="IPR016193">
    <property type="entry name" value="Cytidine_deaminase-like"/>
</dbReference>
<dbReference type="InterPro" id="IPR016473">
    <property type="entry name" value="dCMP_deaminase"/>
</dbReference>
<dbReference type="InterPro" id="IPR035105">
    <property type="entry name" value="Deoxycytidylate_deaminase_dom"/>
</dbReference>
<keyword evidence="3 7" id="KW-0479">Metal-binding</keyword>
<evidence type="ECO:0000259" key="8">
    <source>
        <dbReference type="PROSITE" id="PS51747"/>
    </source>
</evidence>
<dbReference type="Gene3D" id="3.40.140.10">
    <property type="entry name" value="Cytidine Deaminase, domain 2"/>
    <property type="match status" value="1"/>
</dbReference>
<dbReference type="PANTHER" id="PTHR11086">
    <property type="entry name" value="DEOXYCYTIDYLATE DEAMINASE-RELATED"/>
    <property type="match status" value="1"/>
</dbReference>
<evidence type="ECO:0000256" key="7">
    <source>
        <dbReference type="PIRSR" id="PIRSR006019-2"/>
    </source>
</evidence>
<evidence type="ECO:0000256" key="4">
    <source>
        <dbReference type="ARBA" id="ARBA00022801"/>
    </source>
</evidence>
<dbReference type="PANTHER" id="PTHR11086:SF18">
    <property type="entry name" value="DEOXYCYTIDYLATE DEAMINASE"/>
    <property type="match status" value="1"/>
</dbReference>
<dbReference type="SUPFAM" id="SSF53927">
    <property type="entry name" value="Cytidine deaminase-like"/>
    <property type="match status" value="1"/>
</dbReference>
<protein>
    <submittedName>
        <fullName evidence="9">CMP deaminase</fullName>
    </submittedName>
</protein>
<dbReference type="InterPro" id="IPR002125">
    <property type="entry name" value="CMP_dCMP_dom"/>
</dbReference>
<evidence type="ECO:0000313" key="10">
    <source>
        <dbReference type="Proteomes" id="UP000235731"/>
    </source>
</evidence>
<dbReference type="PIRSF" id="PIRSF006019">
    <property type="entry name" value="dCMP_deaminase"/>
    <property type="match status" value="1"/>
</dbReference>
<proteinExistence type="inferred from homology"/>
<comment type="cofactor">
    <cofactor evidence="1 7">
        <name>Zn(2+)</name>
        <dbReference type="ChEBI" id="CHEBI:29105"/>
    </cofactor>
</comment>
<dbReference type="CDD" id="cd01286">
    <property type="entry name" value="deoxycytidylate_deaminase"/>
    <property type="match status" value="1"/>
</dbReference>
<evidence type="ECO:0000256" key="1">
    <source>
        <dbReference type="ARBA" id="ARBA00001947"/>
    </source>
</evidence>
<dbReference type="EMBL" id="PNIE01000025">
    <property type="protein sequence ID" value="PMP63895.1"/>
    <property type="molecule type" value="Genomic_DNA"/>
</dbReference>
<gene>
    <name evidence="9" type="ORF">C0197_01640</name>
</gene>